<dbReference type="Proteomes" id="UP000054988">
    <property type="component" value="Unassembled WGS sequence"/>
</dbReference>
<reference evidence="5 6" key="1">
    <citation type="submission" date="2015-12" db="EMBL/GenBank/DDBJ databases">
        <title>Draft genome sequence of Moniliophthora roreri, the causal agent of frosty pod rot of cacao.</title>
        <authorList>
            <person name="Aime M.C."/>
            <person name="Diaz-Valderrama J.R."/>
            <person name="Kijpornyongpan T."/>
            <person name="Phillips-Mora W."/>
        </authorList>
    </citation>
    <scope>NUCLEOTIDE SEQUENCE [LARGE SCALE GENOMIC DNA]</scope>
    <source>
        <strain evidence="5 6">MCA 2952</strain>
    </source>
</reference>
<evidence type="ECO:0000313" key="6">
    <source>
        <dbReference type="Proteomes" id="UP000054988"/>
    </source>
</evidence>
<dbReference type="Gene3D" id="3.10.110.10">
    <property type="entry name" value="Ubiquitin Conjugating Enzyme"/>
    <property type="match status" value="1"/>
</dbReference>
<evidence type="ECO:0000259" key="4">
    <source>
        <dbReference type="PROSITE" id="PS50127"/>
    </source>
</evidence>
<protein>
    <recommendedName>
        <fullName evidence="4">UBC core domain-containing protein</fullName>
    </recommendedName>
</protein>
<feature type="region of interest" description="Disordered" evidence="3">
    <location>
        <begin position="552"/>
        <end position="620"/>
    </location>
</feature>
<dbReference type="PANTHER" id="PTHR46116">
    <property type="entry name" value="(E3-INDEPENDENT) E2 UBIQUITIN-CONJUGATING ENZYME"/>
    <property type="match status" value="1"/>
</dbReference>
<dbReference type="SMART" id="SM00212">
    <property type="entry name" value="UBCc"/>
    <property type="match status" value="1"/>
</dbReference>
<dbReference type="SUPFAM" id="SSF54495">
    <property type="entry name" value="UBC-like"/>
    <property type="match status" value="1"/>
</dbReference>
<evidence type="ECO:0000313" key="5">
    <source>
        <dbReference type="EMBL" id="KTB35430.1"/>
    </source>
</evidence>
<gene>
    <name evidence="5" type="ORF">WG66_12028</name>
</gene>
<dbReference type="GO" id="GO:0061631">
    <property type="term" value="F:ubiquitin conjugating enzyme activity"/>
    <property type="evidence" value="ECO:0007669"/>
    <property type="project" value="TreeGrafter"/>
</dbReference>
<name>A0A0W0FGM6_MONRR</name>
<sequence>MPSTLLDPLSRPLNRGEVGVSFLSDAGRREIVQESELKLLDRTFQPGDFCKRHVEDHRSGVVKRVSVRGTVEHVISGEPVEGYKMQEDVRFRCDAEIGDYVVCDDWFGQVVELFDESIIELPTGQLVRLPEFSSRLIVGERAENIIPNPTNGSSVRNLFGLLLGNDRPSGLETVIEVKHTVYAVAWLALNQSLTLEEAQNRQRPQKFWHGKDISKLTLVRSHSDSQLRLSDRINLKDTTGLPYTTHGREGEACGVVTVQSYLMSSTETTIDVLWQDGVEETVKSIDVIPYLNPDEYDTWPGDHVLWSSEGVKRPAVVQAVDAAQRTATLLFNDTGKVEMVSLLELDPHGTSDADPMAQLNFEGLGVRRGDFVFIHQEGTTNGFEKPRVPRIGELEAWVRENPFVSGQLHGWRKEMSELGAQIATSRSAEGDLQVHMKEPDSSLHWVGEVVDLLLDGTIKVVHPDETVKTYPLERLTKLYDGIDQLEDDLYEPSEADSHGSASYDAYIEEEGWAVTEHGEWQPQDYYRHHDELVEEGDHFAIYDDEGYPVILLPEPESELPPPAEPQSVGGTPPPPSEDVIVESPDIPTAPLTSDTLEDISDVNGNHEDEEEDDSPWKRFDILPSAPPDHAYYSTTPSQPSKSFHARLAREYRILQSSLPDSIIVRAFEDRSDLLRCLIIGPSNTPYEDAPFVIDWMLDSNFPNTPPLAHFLSWTNGNGRVNPNLYEEGKVCLSILGTWAGDRNETWSASRSSLLQAFVSIQGLVLVKEPWFCEPAYEKLRGTEEGIVNSRLYSEKAYVLSRGFVRRSLEIPLGGLEKEIEWMYYTNGRLEKVLRDSRTLIEKSRAQEDTEDQDLAVPRLTVGGIIALERTLSKLQGLLDARV</sequence>
<keyword evidence="1" id="KW-0808">Transferase</keyword>
<evidence type="ECO:0000256" key="3">
    <source>
        <dbReference type="SAM" id="MobiDB-lite"/>
    </source>
</evidence>
<evidence type="ECO:0000256" key="2">
    <source>
        <dbReference type="ARBA" id="ARBA00022786"/>
    </source>
</evidence>
<accession>A0A0W0FGM6</accession>
<dbReference type="EMBL" id="LATX01001990">
    <property type="protein sequence ID" value="KTB35430.1"/>
    <property type="molecule type" value="Genomic_DNA"/>
</dbReference>
<dbReference type="InterPro" id="IPR016135">
    <property type="entry name" value="UBQ-conjugating_enzyme/RWD"/>
</dbReference>
<proteinExistence type="predicted"/>
<dbReference type="AlphaFoldDB" id="A0A0W0FGM6"/>
<comment type="caution">
    <text evidence="5">The sequence shown here is derived from an EMBL/GenBank/DDBJ whole genome shotgun (WGS) entry which is preliminary data.</text>
</comment>
<dbReference type="InterPro" id="IPR000608">
    <property type="entry name" value="UBC"/>
</dbReference>
<dbReference type="Pfam" id="PF00179">
    <property type="entry name" value="UQ_con"/>
    <property type="match status" value="1"/>
</dbReference>
<dbReference type="PROSITE" id="PS50127">
    <property type="entry name" value="UBC_2"/>
    <property type="match status" value="1"/>
</dbReference>
<dbReference type="eggNOG" id="KOG0895">
    <property type="taxonomic scope" value="Eukaryota"/>
</dbReference>
<organism evidence="5 6">
    <name type="scientific">Moniliophthora roreri</name>
    <name type="common">Frosty pod rot fungus</name>
    <name type="synonym">Monilia roreri</name>
    <dbReference type="NCBI Taxonomy" id="221103"/>
    <lineage>
        <taxon>Eukaryota</taxon>
        <taxon>Fungi</taxon>
        <taxon>Dikarya</taxon>
        <taxon>Basidiomycota</taxon>
        <taxon>Agaricomycotina</taxon>
        <taxon>Agaricomycetes</taxon>
        <taxon>Agaricomycetidae</taxon>
        <taxon>Agaricales</taxon>
        <taxon>Marasmiineae</taxon>
        <taxon>Marasmiaceae</taxon>
        <taxon>Moniliophthora</taxon>
    </lineage>
</organism>
<dbReference type="PANTHER" id="PTHR46116:SF15">
    <property type="entry name" value="(E3-INDEPENDENT) E2 UBIQUITIN-CONJUGATING ENZYME"/>
    <property type="match status" value="1"/>
</dbReference>
<feature type="domain" description="UBC core" evidence="4">
    <location>
        <begin position="642"/>
        <end position="809"/>
    </location>
</feature>
<keyword evidence="2" id="KW-0833">Ubl conjugation pathway</keyword>
<dbReference type="CDD" id="cd23837">
    <property type="entry name" value="UBCc_UBE2O"/>
    <property type="match status" value="1"/>
</dbReference>
<evidence type="ECO:0000256" key="1">
    <source>
        <dbReference type="ARBA" id="ARBA00022679"/>
    </source>
</evidence>